<dbReference type="GO" id="GO:0005507">
    <property type="term" value="F:copper ion binding"/>
    <property type="evidence" value="ECO:0007669"/>
    <property type="project" value="InterPro"/>
</dbReference>
<keyword evidence="13 19" id="KW-0472">Membrane</keyword>
<evidence type="ECO:0000256" key="10">
    <source>
        <dbReference type="ARBA" id="ARBA00022989"/>
    </source>
</evidence>
<dbReference type="InterPro" id="IPR036909">
    <property type="entry name" value="Cyt_c-like_dom_sf"/>
</dbReference>
<dbReference type="SUPFAM" id="SSF46626">
    <property type="entry name" value="Cytochrome c"/>
    <property type="match status" value="1"/>
</dbReference>
<dbReference type="Gene3D" id="2.60.40.420">
    <property type="entry name" value="Cupredoxins - blue copper proteins"/>
    <property type="match status" value="1"/>
</dbReference>
<evidence type="ECO:0000256" key="14">
    <source>
        <dbReference type="ARBA" id="ARBA00024688"/>
    </source>
</evidence>
<evidence type="ECO:0000256" key="1">
    <source>
        <dbReference type="ARBA" id="ARBA00004141"/>
    </source>
</evidence>
<keyword evidence="12 18" id="KW-0186">Copper</keyword>
<comment type="similarity">
    <text evidence="2 17">Belongs to the cytochrome c oxidase subunit 2 family.</text>
</comment>
<dbReference type="Pfam" id="PF02790">
    <property type="entry name" value="COX2_TM"/>
    <property type="match status" value="1"/>
</dbReference>
<feature type="transmembrane region" description="Helical" evidence="19">
    <location>
        <begin position="52"/>
        <end position="72"/>
    </location>
</feature>
<dbReference type="RefSeq" id="WP_304995450.1">
    <property type="nucleotide sequence ID" value="NZ_CP101717.1"/>
</dbReference>
<keyword evidence="8" id="KW-1278">Translocase</keyword>
<accession>A0AB38YFU8</accession>
<dbReference type="Gene3D" id="1.10.760.10">
    <property type="entry name" value="Cytochrome c-like domain"/>
    <property type="match status" value="1"/>
</dbReference>
<evidence type="ECO:0000256" key="3">
    <source>
        <dbReference type="ARBA" id="ARBA00022448"/>
    </source>
</evidence>
<dbReference type="PROSITE" id="PS00078">
    <property type="entry name" value="COX2"/>
    <property type="match status" value="1"/>
</dbReference>
<feature type="domain" description="Cytochrome oxidase subunit II copper A binding" evidence="20">
    <location>
        <begin position="123"/>
        <end position="264"/>
    </location>
</feature>
<dbReference type="SUPFAM" id="SSF81464">
    <property type="entry name" value="Cytochrome c oxidase subunit II-like, transmembrane region"/>
    <property type="match status" value="1"/>
</dbReference>
<dbReference type="Gene3D" id="1.10.287.90">
    <property type="match status" value="1"/>
</dbReference>
<evidence type="ECO:0000259" key="22">
    <source>
        <dbReference type="PROSITE" id="PS51007"/>
    </source>
</evidence>
<dbReference type="GO" id="GO:0042773">
    <property type="term" value="P:ATP synthesis coupled electron transport"/>
    <property type="evidence" value="ECO:0007669"/>
    <property type="project" value="TreeGrafter"/>
</dbReference>
<dbReference type="InterPro" id="IPR036257">
    <property type="entry name" value="Cyt_c_oxidase_su2_TM_sf"/>
</dbReference>
<reference evidence="23" key="1">
    <citation type="submission" date="2022-07" db="EMBL/GenBank/DDBJ databases">
        <title>Complete genome sequence of Salinispirillum sp. LH10-3-1 capable of multiple carbohydrate inversion isolated from a soda lake.</title>
        <authorList>
            <person name="Liu J."/>
            <person name="Zhai Y."/>
            <person name="Zhang H."/>
            <person name="Yang H."/>
            <person name="Qu J."/>
            <person name="Li J."/>
        </authorList>
    </citation>
    <scope>NUCLEOTIDE SEQUENCE</scope>
    <source>
        <strain evidence="23">LH 10-3-1</strain>
    </source>
</reference>
<evidence type="ECO:0000256" key="13">
    <source>
        <dbReference type="ARBA" id="ARBA00023136"/>
    </source>
</evidence>
<dbReference type="InterPro" id="IPR014222">
    <property type="entry name" value="Cyt_c_oxidase_su2"/>
</dbReference>
<comment type="catalytic activity">
    <reaction evidence="15 18">
        <text>4 Fe(II)-[cytochrome c] + O2 + 8 H(+)(in) = 4 Fe(III)-[cytochrome c] + 2 H2O + 4 H(+)(out)</text>
        <dbReference type="Rhea" id="RHEA:11436"/>
        <dbReference type="Rhea" id="RHEA-COMP:10350"/>
        <dbReference type="Rhea" id="RHEA-COMP:14399"/>
        <dbReference type="ChEBI" id="CHEBI:15377"/>
        <dbReference type="ChEBI" id="CHEBI:15378"/>
        <dbReference type="ChEBI" id="CHEBI:15379"/>
        <dbReference type="ChEBI" id="CHEBI:29033"/>
        <dbReference type="ChEBI" id="CHEBI:29034"/>
        <dbReference type="EC" id="7.1.1.9"/>
    </reaction>
</comment>
<evidence type="ECO:0000256" key="2">
    <source>
        <dbReference type="ARBA" id="ARBA00007866"/>
    </source>
</evidence>
<comment type="function">
    <text evidence="14 18">Subunits I and II form the functional core of the enzyme complex. Electrons originating in cytochrome c are transferred via heme a and Cu(A) to the binuclear center formed by heme a3 and Cu(B).</text>
</comment>
<dbReference type="NCBIfam" id="TIGR02866">
    <property type="entry name" value="CoxB"/>
    <property type="match status" value="1"/>
</dbReference>
<comment type="cofactor">
    <cofactor evidence="18">
        <name>Cu cation</name>
        <dbReference type="ChEBI" id="CHEBI:23378"/>
    </cofactor>
    <text evidence="18">Binds a copper A center.</text>
</comment>
<dbReference type="PANTHER" id="PTHR22888:SF9">
    <property type="entry name" value="CYTOCHROME C OXIDASE SUBUNIT 2"/>
    <property type="match status" value="1"/>
</dbReference>
<dbReference type="PROSITE" id="PS50857">
    <property type="entry name" value="COX2_CUA"/>
    <property type="match status" value="1"/>
</dbReference>
<gene>
    <name evidence="23" type="primary">coxB</name>
    <name evidence="23" type="ORF">NFC81_15835</name>
</gene>
<evidence type="ECO:0000256" key="7">
    <source>
        <dbReference type="ARBA" id="ARBA00022723"/>
    </source>
</evidence>
<dbReference type="InterPro" id="IPR011759">
    <property type="entry name" value="Cyt_c_oxidase_su2_TM_dom"/>
</dbReference>
<dbReference type="PROSITE" id="PS50999">
    <property type="entry name" value="COX2_TM"/>
    <property type="match status" value="1"/>
</dbReference>
<dbReference type="PRINTS" id="PR01166">
    <property type="entry name" value="CYCOXIDASEII"/>
</dbReference>
<dbReference type="PANTHER" id="PTHR22888">
    <property type="entry name" value="CYTOCHROME C OXIDASE, SUBUNIT II"/>
    <property type="match status" value="1"/>
</dbReference>
<feature type="transmembrane region" description="Helical" evidence="19">
    <location>
        <begin position="93"/>
        <end position="119"/>
    </location>
</feature>
<organism evidence="23">
    <name type="scientific">Salinispirillum sp. LH 10-3-1</name>
    <dbReference type="NCBI Taxonomy" id="2952525"/>
    <lineage>
        <taxon>Bacteria</taxon>
        <taxon>Pseudomonadati</taxon>
        <taxon>Pseudomonadota</taxon>
        <taxon>Gammaproteobacteria</taxon>
        <taxon>Oceanospirillales</taxon>
        <taxon>Saccharospirillaceae</taxon>
        <taxon>Salinispirillum</taxon>
    </lineage>
</organism>
<keyword evidence="4 16" id="KW-0349">Heme</keyword>
<dbReference type="Pfam" id="PF00116">
    <property type="entry name" value="COX2"/>
    <property type="match status" value="1"/>
</dbReference>
<dbReference type="GO" id="GO:0005886">
    <property type="term" value="C:plasma membrane"/>
    <property type="evidence" value="ECO:0007669"/>
    <property type="project" value="UniProtKB-SubCell"/>
</dbReference>
<proteinExistence type="inferred from homology"/>
<comment type="subcellular location">
    <subcellularLocation>
        <location evidence="17">Cell membrane</location>
        <topology evidence="17">Multi-pass membrane protein</topology>
    </subcellularLocation>
    <subcellularLocation>
        <location evidence="1">Membrane</location>
        <topology evidence="1">Multi-pass membrane protein</topology>
    </subcellularLocation>
</comment>
<dbReference type="GO" id="GO:0004129">
    <property type="term" value="F:cytochrome-c oxidase activity"/>
    <property type="evidence" value="ECO:0007669"/>
    <property type="project" value="UniProtKB-EC"/>
</dbReference>
<keyword evidence="11 16" id="KW-0408">Iron</keyword>
<dbReference type="InterPro" id="IPR009056">
    <property type="entry name" value="Cyt_c-like_dom"/>
</dbReference>
<keyword evidence="9 17" id="KW-0249">Electron transport</keyword>
<dbReference type="PROSITE" id="PS51007">
    <property type="entry name" value="CYTC"/>
    <property type="match status" value="1"/>
</dbReference>
<keyword evidence="10 19" id="KW-1133">Transmembrane helix</keyword>
<evidence type="ECO:0000256" key="5">
    <source>
        <dbReference type="ARBA" id="ARBA00022660"/>
    </source>
</evidence>
<feature type="domain" description="Cytochrome oxidase subunit II transmembrane region profile" evidence="21">
    <location>
        <begin position="26"/>
        <end position="121"/>
    </location>
</feature>
<name>A0AB38YFU8_9GAMM</name>
<dbReference type="InterPro" id="IPR008972">
    <property type="entry name" value="Cupredoxin"/>
</dbReference>
<evidence type="ECO:0000313" key="23">
    <source>
        <dbReference type="EMBL" id="WLD58163.1"/>
    </source>
</evidence>
<dbReference type="SUPFAM" id="SSF49503">
    <property type="entry name" value="Cupredoxins"/>
    <property type="match status" value="1"/>
</dbReference>
<feature type="domain" description="Cytochrome c" evidence="22">
    <location>
        <begin position="284"/>
        <end position="364"/>
    </location>
</feature>
<keyword evidence="3 17" id="KW-0813">Transport</keyword>
<dbReference type="EC" id="7.1.1.9" evidence="18"/>
<keyword evidence="7 16" id="KW-0479">Metal-binding</keyword>
<evidence type="ECO:0000256" key="18">
    <source>
        <dbReference type="RuleBase" id="RU004024"/>
    </source>
</evidence>
<evidence type="ECO:0000256" key="11">
    <source>
        <dbReference type="ARBA" id="ARBA00023004"/>
    </source>
</evidence>
<evidence type="ECO:0000256" key="12">
    <source>
        <dbReference type="ARBA" id="ARBA00023008"/>
    </source>
</evidence>
<sequence length="384" mass="42509">MLNRLRFRSLTTAVVFIAVGLLSGLASAEWQVNMTRGVTEISNDVYNLHMLIFIICCVIGVLVFGVMFYAMWAHRKSRGAVAETWDQNHKLEVVWTVIPLLILLGMAVPATITLAKIYADDPQADVTVMIEGYQWRWRYTYIDDSGEAPVSFFSSMSTPRESIANVVDKPENYLLEVDNALYLPTDRSIRFLITANDVIHSWWVPAFAVKKDAVPGIINTANTFILEEGTYRGMCAELCGRDHAFMPIVVEAVSPEAFDDWMSEQRAEAVALAELTSKEWTLDELSTRGQQVYNTFCAACHQTSGQGIPGVFPSMIGSPKVVGLPDETIDVLVNGVRGTAMQAFGNQLSDVDLAAVATYIRNSWGNNMGDVIEPMDVINFKAGL</sequence>
<dbReference type="AlphaFoldDB" id="A0AB38YFU8"/>
<evidence type="ECO:0000256" key="19">
    <source>
        <dbReference type="SAM" id="Phobius"/>
    </source>
</evidence>
<dbReference type="Pfam" id="PF13442">
    <property type="entry name" value="Cytochrome_CBB3"/>
    <property type="match status" value="1"/>
</dbReference>
<protein>
    <recommendedName>
        <fullName evidence="18">Cytochrome c oxidase subunit 2</fullName>
        <ecNumber evidence="18">7.1.1.9</ecNumber>
    </recommendedName>
</protein>
<evidence type="ECO:0000256" key="6">
    <source>
        <dbReference type="ARBA" id="ARBA00022692"/>
    </source>
</evidence>
<dbReference type="InterPro" id="IPR001505">
    <property type="entry name" value="Copper_CuA"/>
</dbReference>
<keyword evidence="5 17" id="KW-0679">Respiratory chain</keyword>
<dbReference type="InterPro" id="IPR045187">
    <property type="entry name" value="CcO_II"/>
</dbReference>
<evidence type="ECO:0000259" key="20">
    <source>
        <dbReference type="PROSITE" id="PS50857"/>
    </source>
</evidence>
<evidence type="ECO:0000256" key="17">
    <source>
        <dbReference type="RuleBase" id="RU000456"/>
    </source>
</evidence>
<evidence type="ECO:0000256" key="8">
    <source>
        <dbReference type="ARBA" id="ARBA00022967"/>
    </source>
</evidence>
<dbReference type="EMBL" id="CP101717">
    <property type="protein sequence ID" value="WLD58163.1"/>
    <property type="molecule type" value="Genomic_DNA"/>
</dbReference>
<dbReference type="GO" id="GO:0020037">
    <property type="term" value="F:heme binding"/>
    <property type="evidence" value="ECO:0007669"/>
    <property type="project" value="InterPro"/>
</dbReference>
<evidence type="ECO:0000259" key="21">
    <source>
        <dbReference type="PROSITE" id="PS50999"/>
    </source>
</evidence>
<dbReference type="GO" id="GO:0016491">
    <property type="term" value="F:oxidoreductase activity"/>
    <property type="evidence" value="ECO:0007669"/>
    <property type="project" value="InterPro"/>
</dbReference>
<evidence type="ECO:0000256" key="4">
    <source>
        <dbReference type="ARBA" id="ARBA00022617"/>
    </source>
</evidence>
<evidence type="ECO:0000256" key="15">
    <source>
        <dbReference type="ARBA" id="ARBA00047816"/>
    </source>
</evidence>
<keyword evidence="6 17" id="KW-0812">Transmembrane</keyword>
<evidence type="ECO:0000256" key="16">
    <source>
        <dbReference type="PROSITE-ProRule" id="PRU00433"/>
    </source>
</evidence>
<evidence type="ECO:0000256" key="9">
    <source>
        <dbReference type="ARBA" id="ARBA00022982"/>
    </source>
</evidence>
<dbReference type="InterPro" id="IPR002429">
    <property type="entry name" value="CcO_II-like_C"/>
</dbReference>